<dbReference type="SUPFAM" id="SSF51735">
    <property type="entry name" value="NAD(P)-binding Rossmann-fold domains"/>
    <property type="match status" value="1"/>
</dbReference>
<name>A0A433Q3C4_9FUNG</name>
<keyword evidence="3" id="KW-1185">Reference proteome</keyword>
<comment type="caution">
    <text evidence="2">The sequence shown here is derived from an EMBL/GenBank/DDBJ whole genome shotgun (WGS) entry which is preliminary data.</text>
</comment>
<evidence type="ECO:0000313" key="2">
    <source>
        <dbReference type="EMBL" id="RUS24232.1"/>
    </source>
</evidence>
<evidence type="ECO:0000313" key="3">
    <source>
        <dbReference type="Proteomes" id="UP000274822"/>
    </source>
</evidence>
<dbReference type="Gene3D" id="3.40.50.720">
    <property type="entry name" value="NAD(P)-binding Rossmann-like Domain"/>
    <property type="match status" value="1"/>
</dbReference>
<proteinExistence type="predicted"/>
<feature type="domain" description="NAD(P)-binding" evidence="1">
    <location>
        <begin position="19"/>
        <end position="153"/>
    </location>
</feature>
<dbReference type="EMBL" id="RBNJ01016737">
    <property type="protein sequence ID" value="RUS24232.1"/>
    <property type="molecule type" value="Genomic_DNA"/>
</dbReference>
<dbReference type="InterPro" id="IPR036291">
    <property type="entry name" value="NAD(P)-bd_dom_sf"/>
</dbReference>
<reference evidence="2 3" key="1">
    <citation type="journal article" date="2018" name="New Phytol.">
        <title>Phylogenomics of Endogonaceae and evolution of mycorrhizas within Mucoromycota.</title>
        <authorList>
            <person name="Chang Y."/>
            <person name="Desiro A."/>
            <person name="Na H."/>
            <person name="Sandor L."/>
            <person name="Lipzen A."/>
            <person name="Clum A."/>
            <person name="Barry K."/>
            <person name="Grigoriev I.V."/>
            <person name="Martin F.M."/>
            <person name="Stajich J.E."/>
            <person name="Smith M.E."/>
            <person name="Bonito G."/>
            <person name="Spatafora J.W."/>
        </authorList>
    </citation>
    <scope>NUCLEOTIDE SEQUENCE [LARGE SCALE GENOMIC DNA]</scope>
    <source>
        <strain evidence="2 3">AD002</strain>
    </source>
</reference>
<organism evidence="2 3">
    <name type="scientific">Jimgerdemannia flammicorona</name>
    <dbReference type="NCBI Taxonomy" id="994334"/>
    <lineage>
        <taxon>Eukaryota</taxon>
        <taxon>Fungi</taxon>
        <taxon>Fungi incertae sedis</taxon>
        <taxon>Mucoromycota</taxon>
        <taxon>Mucoromycotina</taxon>
        <taxon>Endogonomycetes</taxon>
        <taxon>Endogonales</taxon>
        <taxon>Endogonaceae</taxon>
        <taxon>Jimgerdemannia</taxon>
    </lineage>
</organism>
<evidence type="ECO:0000259" key="1">
    <source>
        <dbReference type="Pfam" id="PF13460"/>
    </source>
</evidence>
<dbReference type="AlphaFoldDB" id="A0A433Q3C4"/>
<dbReference type="InterPro" id="IPR016040">
    <property type="entry name" value="NAD(P)-bd_dom"/>
</dbReference>
<dbReference type="Proteomes" id="UP000274822">
    <property type="component" value="Unassembled WGS sequence"/>
</dbReference>
<accession>A0A433Q3C4</accession>
<protein>
    <recommendedName>
        <fullName evidence="1">NAD(P)-binding domain-containing protein</fullName>
    </recommendedName>
</protein>
<dbReference type="Pfam" id="PF13460">
    <property type="entry name" value="NAD_binding_10"/>
    <property type="match status" value="1"/>
</dbReference>
<gene>
    <name evidence="2" type="ORF">BC938DRAFT_473907</name>
</gene>
<sequence>MTIKIAIIRVAVGKPCKPAINVRDPALLQLSAEDKTRVTIHTGDVRIYEDVRKIIEGSPVDLNPIQDGTICTDGTAKALKSLHTAGLHVPCLIPISSMSISEHKRDTPYLLRPIVLHKPHLDKQCMETVIKASEWLEWILVRPALLTNGPTRASTTCWRKARMWWILLSRIWRAPSG</sequence>